<proteinExistence type="predicted"/>
<dbReference type="RefSeq" id="WP_179785876.1">
    <property type="nucleotide sequence ID" value="NZ_BAAARR010000015.1"/>
</dbReference>
<dbReference type="EMBL" id="JACBZH010000001">
    <property type="protein sequence ID" value="NYH87876.1"/>
    <property type="molecule type" value="Genomic_DNA"/>
</dbReference>
<keyword evidence="2" id="KW-1185">Reference proteome</keyword>
<gene>
    <name evidence="1" type="ORF">F4554_000514</name>
</gene>
<reference evidence="1 2" key="1">
    <citation type="submission" date="2020-07" db="EMBL/GenBank/DDBJ databases">
        <title>Sequencing the genomes of 1000 actinobacteria strains.</title>
        <authorList>
            <person name="Klenk H.-P."/>
        </authorList>
    </citation>
    <scope>NUCLEOTIDE SEQUENCE [LARGE SCALE GENOMIC DNA]</scope>
    <source>
        <strain evidence="1 2">DSM 18448</strain>
    </source>
</reference>
<dbReference type="Proteomes" id="UP000579605">
    <property type="component" value="Unassembled WGS sequence"/>
</dbReference>
<organism evidence="1 2">
    <name type="scientific">Actinopolymorpha rutila</name>
    <dbReference type="NCBI Taxonomy" id="446787"/>
    <lineage>
        <taxon>Bacteria</taxon>
        <taxon>Bacillati</taxon>
        <taxon>Actinomycetota</taxon>
        <taxon>Actinomycetes</taxon>
        <taxon>Propionibacteriales</taxon>
        <taxon>Actinopolymorphaceae</taxon>
        <taxon>Actinopolymorpha</taxon>
    </lineage>
</organism>
<accession>A0A852ZHW3</accession>
<dbReference type="AlphaFoldDB" id="A0A852ZHW3"/>
<protein>
    <submittedName>
        <fullName evidence="1">Uncharacterized protein</fullName>
    </submittedName>
</protein>
<name>A0A852ZHW3_9ACTN</name>
<evidence type="ECO:0000313" key="1">
    <source>
        <dbReference type="EMBL" id="NYH87876.1"/>
    </source>
</evidence>
<sequence>MQGQTLHLPAVRYAVTADITTPAKGGGEPDEAVLAQPLLTVGRDTRLVLDARAARPVSVRVPDSSARIENVNVAVSVGDRGAISEFQSLAHLHTAQIGPSAPANLFTAEIEGVWARPDADGDFRSSPYAYMLSWFSEGGFFNGLSKAPARGDLARVRSTQQTLDRFGYVYKGYLAHSLHGVEGVRLEHVTREGATLTEYYSTGVGWETLFGDIWGDAGALVSRTTPQVRHFQPGGDYRDRWGAAVLGPAFLRPQPGQAPGVARTAAGIDVDVPMYVDGDGHPGEAGAITGSTTLYRNGAKVGTSDARGSATFSVPAQDATYRLDTTVTHPPAFLEFSPRIDTSWTFRSAAVSDGTPRALPVSAIRFHPRVDARNHLLPGGSAMHVTVERQPGAERPGRQKLSVSASFDDGHTWRQVAVAPTAHEGDWLARVPRPSKPGYVSLRAVAADGHAGSVRQTIIRAYAG</sequence>
<comment type="caution">
    <text evidence="1">The sequence shown here is derived from an EMBL/GenBank/DDBJ whole genome shotgun (WGS) entry which is preliminary data.</text>
</comment>
<evidence type="ECO:0000313" key="2">
    <source>
        <dbReference type="Proteomes" id="UP000579605"/>
    </source>
</evidence>